<gene>
    <name evidence="3" type="ORF">ACE11A_07490</name>
</gene>
<feature type="region of interest" description="Disordered" evidence="1">
    <location>
        <begin position="87"/>
        <end position="112"/>
    </location>
</feature>
<dbReference type="Proteomes" id="UP001577267">
    <property type="component" value="Unassembled WGS sequence"/>
</dbReference>
<keyword evidence="2" id="KW-0472">Membrane</keyword>
<keyword evidence="2" id="KW-0812">Transmembrane</keyword>
<keyword evidence="2" id="KW-1133">Transmembrane helix</keyword>
<accession>A0ABV4ZJS6</accession>
<feature type="transmembrane region" description="Helical" evidence="2">
    <location>
        <begin position="67"/>
        <end position="89"/>
    </location>
</feature>
<feature type="transmembrane region" description="Helical" evidence="2">
    <location>
        <begin position="17"/>
        <end position="33"/>
    </location>
</feature>
<sequence length="112" mass="11443">MADFRVHHVTRNAQRKAVYAVALAACVLLLFYWSIPFGFGPLLVGVAVVAGGLYARRSGGSAISRAVLLTGGLMMLFGAALLAGMGTGATSSSTGGDDSVPREAPVLRPPAP</sequence>
<evidence type="ECO:0000256" key="2">
    <source>
        <dbReference type="SAM" id="Phobius"/>
    </source>
</evidence>
<proteinExistence type="predicted"/>
<evidence type="ECO:0000313" key="3">
    <source>
        <dbReference type="EMBL" id="MFB4194194.1"/>
    </source>
</evidence>
<feature type="compositionally biased region" description="Low complexity" evidence="1">
    <location>
        <begin position="87"/>
        <end position="98"/>
    </location>
</feature>
<evidence type="ECO:0000313" key="4">
    <source>
        <dbReference type="Proteomes" id="UP001577267"/>
    </source>
</evidence>
<name>A0ABV4ZJS6_9ACTN</name>
<evidence type="ECO:0000256" key="1">
    <source>
        <dbReference type="SAM" id="MobiDB-lite"/>
    </source>
</evidence>
<comment type="caution">
    <text evidence="3">The sequence shown here is derived from an EMBL/GenBank/DDBJ whole genome shotgun (WGS) entry which is preliminary data.</text>
</comment>
<organism evidence="3 4">
    <name type="scientific">Streptomyces carpaticus</name>
    <dbReference type="NCBI Taxonomy" id="285558"/>
    <lineage>
        <taxon>Bacteria</taxon>
        <taxon>Bacillati</taxon>
        <taxon>Actinomycetota</taxon>
        <taxon>Actinomycetes</taxon>
        <taxon>Kitasatosporales</taxon>
        <taxon>Streptomycetaceae</taxon>
        <taxon>Streptomyces</taxon>
    </lineage>
</organism>
<dbReference type="RefSeq" id="WP_375062221.1">
    <property type="nucleotide sequence ID" value="NZ_JBHGBT010000005.1"/>
</dbReference>
<feature type="transmembrane region" description="Helical" evidence="2">
    <location>
        <begin position="39"/>
        <end position="55"/>
    </location>
</feature>
<protein>
    <submittedName>
        <fullName evidence="3">Uncharacterized protein</fullName>
    </submittedName>
</protein>
<dbReference type="EMBL" id="JBHGBT010000005">
    <property type="protein sequence ID" value="MFB4194194.1"/>
    <property type="molecule type" value="Genomic_DNA"/>
</dbReference>
<reference evidence="3 4" key="1">
    <citation type="submission" date="2024-09" db="EMBL/GenBank/DDBJ databases">
        <title>Draft genome sequence of multifaceted antimicrobials producing Streptomyces sp. strain FH1.</title>
        <authorList>
            <person name="Hassan F."/>
            <person name="Ali H."/>
            <person name="Hassan N."/>
            <person name="Nawaz A."/>
        </authorList>
    </citation>
    <scope>NUCLEOTIDE SEQUENCE [LARGE SCALE GENOMIC DNA]</scope>
    <source>
        <strain evidence="3 4">FH1</strain>
    </source>
</reference>
<keyword evidence="4" id="KW-1185">Reference proteome</keyword>